<name>A0A6B0TYW6_IXORI</name>
<protein>
    <submittedName>
        <fullName evidence="2">Uncharacterized protein</fullName>
    </submittedName>
</protein>
<reference evidence="2" key="1">
    <citation type="submission" date="2019-12" db="EMBL/GenBank/DDBJ databases">
        <title>An insight into the sialome of adult female Ixodes ricinus ticks feeding for 6 days.</title>
        <authorList>
            <person name="Perner J."/>
            <person name="Ribeiro J.M.C."/>
        </authorList>
    </citation>
    <scope>NUCLEOTIDE SEQUENCE</scope>
    <source>
        <strain evidence="2">Semi-engorged</strain>
        <tissue evidence="2">Salivary glands</tissue>
    </source>
</reference>
<accession>A0A6B0TYW6</accession>
<dbReference type="AlphaFoldDB" id="A0A6B0TYW6"/>
<dbReference type="EMBL" id="GIFC01003239">
    <property type="protein sequence ID" value="MXU85322.1"/>
    <property type="molecule type" value="Transcribed_RNA"/>
</dbReference>
<organism evidence="2">
    <name type="scientific">Ixodes ricinus</name>
    <name type="common">Common tick</name>
    <name type="synonym">Acarus ricinus</name>
    <dbReference type="NCBI Taxonomy" id="34613"/>
    <lineage>
        <taxon>Eukaryota</taxon>
        <taxon>Metazoa</taxon>
        <taxon>Ecdysozoa</taxon>
        <taxon>Arthropoda</taxon>
        <taxon>Chelicerata</taxon>
        <taxon>Arachnida</taxon>
        <taxon>Acari</taxon>
        <taxon>Parasitiformes</taxon>
        <taxon>Ixodida</taxon>
        <taxon>Ixodoidea</taxon>
        <taxon>Ixodidae</taxon>
        <taxon>Ixodinae</taxon>
        <taxon>Ixodes</taxon>
    </lineage>
</organism>
<feature type="region of interest" description="Disordered" evidence="1">
    <location>
        <begin position="38"/>
        <end position="85"/>
    </location>
</feature>
<proteinExistence type="predicted"/>
<evidence type="ECO:0000313" key="2">
    <source>
        <dbReference type="EMBL" id="MXU85322.1"/>
    </source>
</evidence>
<sequence>MTSVFSSRVGTFLFCLGSSIFQQCRTKWNRYCMQKEPVAGRDKQQKKTKVLRKQQGGERRRLSVQPVAHDTKQPPPLAPCTIECR</sequence>
<evidence type="ECO:0000256" key="1">
    <source>
        <dbReference type="SAM" id="MobiDB-lite"/>
    </source>
</evidence>